<feature type="transmembrane region" description="Helical" evidence="8">
    <location>
        <begin position="24"/>
        <end position="46"/>
    </location>
</feature>
<keyword evidence="4" id="KW-0997">Cell inner membrane</keyword>
<sequence length="532" mass="55059">MTVSATEAFSARAGLRAGRARPPVALVAAAVAGAALVLLPILYTIVEASGVDVGDAVALLMRPLVGALLFNTVSLVAAASLTTAVIGVATAWLIERTDLPGRRVWSVLMAAPLAVPPFITSYAWVSISNSLQDFAGALLVVTFAYYPLVYLPVAASLRGLDPALEETARALGEGAWGSFARVVAPQLRPALLGGVLLVALDALTEFGAFALLRFRTFTTELYAQYRIGLDGPETSLLALALVGLCLMLLVAELWIRGQARYARVGAGARRVGAPLRLGRNRGPVLILLSALVAATLGVPVGTVAYWLLHHAQAATSPVAPSLPALLDATLNSIGYGLAGAAAALVIAAPIGYLAVRYPGRWTALVERAAYLAQGAPGIVVALALISLTIQLMPPLYQSLPLLALAYAILFLPLALVSIRAALAQIPPRFEEVGRSLGGDGLSVAIRVVLPMAASGVGAGAAMVFIFVSTELTATLLLAPAGARTLATEVWANTSSLAFAAAAPFAALILCLSFAFTWLFANRLGKAAFDGWS</sequence>
<dbReference type="GO" id="GO:0005886">
    <property type="term" value="C:plasma membrane"/>
    <property type="evidence" value="ECO:0007669"/>
    <property type="project" value="UniProtKB-SubCell"/>
</dbReference>
<dbReference type="InterPro" id="IPR035906">
    <property type="entry name" value="MetI-like_sf"/>
</dbReference>
<feature type="domain" description="ABC transmembrane type-1" evidence="9">
    <location>
        <begin position="329"/>
        <end position="519"/>
    </location>
</feature>
<evidence type="ECO:0000256" key="2">
    <source>
        <dbReference type="ARBA" id="ARBA00022448"/>
    </source>
</evidence>
<evidence type="ECO:0000256" key="7">
    <source>
        <dbReference type="ARBA" id="ARBA00023136"/>
    </source>
</evidence>
<feature type="transmembrane region" description="Helical" evidence="8">
    <location>
        <begin position="284"/>
        <end position="308"/>
    </location>
</feature>
<feature type="transmembrane region" description="Helical" evidence="8">
    <location>
        <begin position="333"/>
        <end position="355"/>
    </location>
</feature>
<keyword evidence="5 8" id="KW-0812">Transmembrane</keyword>
<dbReference type="RefSeq" id="WP_113888031.1">
    <property type="nucleotide sequence ID" value="NZ_QNRK01000004.1"/>
</dbReference>
<feature type="transmembrane region" description="Helical" evidence="8">
    <location>
        <begin position="367"/>
        <end position="389"/>
    </location>
</feature>
<reference evidence="10 11" key="1">
    <citation type="submission" date="2018-06" db="EMBL/GenBank/DDBJ databases">
        <title>Genomic Encyclopedia of Type Strains, Phase IV (KMG-IV): sequencing the most valuable type-strain genomes for metagenomic binning, comparative biology and taxonomic classification.</title>
        <authorList>
            <person name="Goeker M."/>
        </authorList>
    </citation>
    <scope>NUCLEOTIDE SEQUENCE [LARGE SCALE GENOMIC DNA]</scope>
    <source>
        <strain evidence="10 11">DSM 24875</strain>
    </source>
</reference>
<evidence type="ECO:0000256" key="3">
    <source>
        <dbReference type="ARBA" id="ARBA00022475"/>
    </source>
</evidence>
<evidence type="ECO:0000313" key="10">
    <source>
        <dbReference type="EMBL" id="RBP16787.1"/>
    </source>
</evidence>
<feature type="transmembrane region" description="Helical" evidence="8">
    <location>
        <begin position="443"/>
        <end position="467"/>
    </location>
</feature>
<keyword evidence="7 8" id="KW-0472">Membrane</keyword>
<keyword evidence="11" id="KW-1185">Reference proteome</keyword>
<feature type="transmembrane region" description="Helical" evidence="8">
    <location>
        <begin position="190"/>
        <end position="214"/>
    </location>
</feature>
<dbReference type="GO" id="GO:0055085">
    <property type="term" value="P:transmembrane transport"/>
    <property type="evidence" value="ECO:0007669"/>
    <property type="project" value="InterPro"/>
</dbReference>
<feature type="domain" description="ABC transmembrane type-1" evidence="9">
    <location>
        <begin position="69"/>
        <end position="254"/>
    </location>
</feature>
<protein>
    <submittedName>
        <fullName evidence="10">Iron(III) transport system permease protein</fullName>
    </submittedName>
</protein>
<dbReference type="AlphaFoldDB" id="A0A366FQE0"/>
<dbReference type="PROSITE" id="PS50928">
    <property type="entry name" value="ABC_TM1"/>
    <property type="match status" value="2"/>
</dbReference>
<dbReference type="CDD" id="cd06261">
    <property type="entry name" value="TM_PBP2"/>
    <property type="match status" value="2"/>
</dbReference>
<dbReference type="OrthoDB" id="9790211at2"/>
<gene>
    <name evidence="10" type="ORF">DFR50_10464</name>
</gene>
<comment type="subcellular location">
    <subcellularLocation>
        <location evidence="1">Cell inner membrane</location>
        <topology evidence="1">Multi-pass membrane protein</topology>
    </subcellularLocation>
    <subcellularLocation>
        <location evidence="8">Cell membrane</location>
        <topology evidence="8">Multi-pass membrane protein</topology>
    </subcellularLocation>
</comment>
<feature type="transmembrane region" description="Helical" evidence="8">
    <location>
        <begin position="105"/>
        <end position="125"/>
    </location>
</feature>
<evidence type="ECO:0000313" key="11">
    <source>
        <dbReference type="Proteomes" id="UP000253529"/>
    </source>
</evidence>
<dbReference type="Gene3D" id="1.10.3720.10">
    <property type="entry name" value="MetI-like"/>
    <property type="match status" value="2"/>
</dbReference>
<feature type="transmembrane region" description="Helical" evidence="8">
    <location>
        <begin position="401"/>
        <end position="422"/>
    </location>
</feature>
<comment type="caution">
    <text evidence="10">The sequence shown here is derived from an EMBL/GenBank/DDBJ whole genome shotgun (WGS) entry which is preliminary data.</text>
</comment>
<feature type="transmembrane region" description="Helical" evidence="8">
    <location>
        <begin position="131"/>
        <end position="151"/>
    </location>
</feature>
<organism evidence="10 11">
    <name type="scientific">Roseiarcus fermentans</name>
    <dbReference type="NCBI Taxonomy" id="1473586"/>
    <lineage>
        <taxon>Bacteria</taxon>
        <taxon>Pseudomonadati</taxon>
        <taxon>Pseudomonadota</taxon>
        <taxon>Alphaproteobacteria</taxon>
        <taxon>Hyphomicrobiales</taxon>
        <taxon>Roseiarcaceae</taxon>
        <taxon>Roseiarcus</taxon>
    </lineage>
</organism>
<evidence type="ECO:0000256" key="5">
    <source>
        <dbReference type="ARBA" id="ARBA00022692"/>
    </source>
</evidence>
<dbReference type="Pfam" id="PF00528">
    <property type="entry name" value="BPD_transp_1"/>
    <property type="match status" value="2"/>
</dbReference>
<evidence type="ECO:0000256" key="6">
    <source>
        <dbReference type="ARBA" id="ARBA00022989"/>
    </source>
</evidence>
<evidence type="ECO:0000256" key="4">
    <source>
        <dbReference type="ARBA" id="ARBA00022519"/>
    </source>
</evidence>
<keyword evidence="6 8" id="KW-1133">Transmembrane helix</keyword>
<dbReference type="SUPFAM" id="SSF161098">
    <property type="entry name" value="MetI-like"/>
    <property type="match status" value="2"/>
</dbReference>
<dbReference type="InterPro" id="IPR000515">
    <property type="entry name" value="MetI-like"/>
</dbReference>
<accession>A0A366FQE0</accession>
<evidence type="ECO:0000259" key="9">
    <source>
        <dbReference type="PROSITE" id="PS50928"/>
    </source>
</evidence>
<keyword evidence="3" id="KW-1003">Cell membrane</keyword>
<dbReference type="EMBL" id="QNRK01000004">
    <property type="protein sequence ID" value="RBP16787.1"/>
    <property type="molecule type" value="Genomic_DNA"/>
</dbReference>
<name>A0A366FQE0_9HYPH</name>
<evidence type="ECO:0000256" key="1">
    <source>
        <dbReference type="ARBA" id="ARBA00004429"/>
    </source>
</evidence>
<evidence type="ECO:0000256" key="8">
    <source>
        <dbReference type="RuleBase" id="RU363032"/>
    </source>
</evidence>
<dbReference type="PANTHER" id="PTHR43357:SF3">
    <property type="entry name" value="FE(3+)-TRANSPORT SYSTEM PERMEASE PROTEIN FBPB 2"/>
    <property type="match status" value="1"/>
</dbReference>
<proteinExistence type="inferred from homology"/>
<feature type="transmembrane region" description="Helical" evidence="8">
    <location>
        <begin position="496"/>
        <end position="520"/>
    </location>
</feature>
<keyword evidence="2 8" id="KW-0813">Transport</keyword>
<feature type="transmembrane region" description="Helical" evidence="8">
    <location>
        <begin position="234"/>
        <end position="255"/>
    </location>
</feature>
<dbReference type="Proteomes" id="UP000253529">
    <property type="component" value="Unassembled WGS sequence"/>
</dbReference>
<feature type="transmembrane region" description="Helical" evidence="8">
    <location>
        <begin position="66"/>
        <end position="93"/>
    </location>
</feature>
<comment type="similarity">
    <text evidence="8">Belongs to the binding-protein-dependent transport system permease family.</text>
</comment>
<dbReference type="PANTHER" id="PTHR43357">
    <property type="entry name" value="INNER MEMBRANE ABC TRANSPORTER PERMEASE PROTEIN YDCV"/>
    <property type="match status" value="1"/>
</dbReference>